<dbReference type="Proteomes" id="UP000284706">
    <property type="component" value="Unassembled WGS sequence"/>
</dbReference>
<reference evidence="1 2" key="1">
    <citation type="journal article" date="2018" name="Evol. Lett.">
        <title>Horizontal gene cluster transfer increased hallucinogenic mushroom diversity.</title>
        <authorList>
            <person name="Reynolds H.T."/>
            <person name="Vijayakumar V."/>
            <person name="Gluck-Thaler E."/>
            <person name="Korotkin H.B."/>
            <person name="Matheny P.B."/>
            <person name="Slot J.C."/>
        </authorList>
    </citation>
    <scope>NUCLEOTIDE SEQUENCE [LARGE SCALE GENOMIC DNA]</scope>
    <source>
        <strain evidence="1 2">SRW20</strain>
    </source>
</reference>
<protein>
    <submittedName>
        <fullName evidence="1">Uncharacterized protein</fullName>
    </submittedName>
</protein>
<dbReference type="AlphaFoldDB" id="A0A409W3K0"/>
<sequence>MSIPKYSKLDHTLYLGHTHARTSCIANDSLVHHRGIPMLPWDANPNQAHPTAMCMKAWETEQAE</sequence>
<organism evidence="1 2">
    <name type="scientific">Gymnopilus dilepis</name>
    <dbReference type="NCBI Taxonomy" id="231916"/>
    <lineage>
        <taxon>Eukaryota</taxon>
        <taxon>Fungi</taxon>
        <taxon>Dikarya</taxon>
        <taxon>Basidiomycota</taxon>
        <taxon>Agaricomycotina</taxon>
        <taxon>Agaricomycetes</taxon>
        <taxon>Agaricomycetidae</taxon>
        <taxon>Agaricales</taxon>
        <taxon>Agaricineae</taxon>
        <taxon>Hymenogastraceae</taxon>
        <taxon>Gymnopilus</taxon>
    </lineage>
</organism>
<dbReference type="InParanoid" id="A0A409W3K0"/>
<dbReference type="EMBL" id="NHYE01005424">
    <property type="protein sequence ID" value="PPQ73081.1"/>
    <property type="molecule type" value="Genomic_DNA"/>
</dbReference>
<proteinExistence type="predicted"/>
<keyword evidence="2" id="KW-1185">Reference proteome</keyword>
<evidence type="ECO:0000313" key="2">
    <source>
        <dbReference type="Proteomes" id="UP000284706"/>
    </source>
</evidence>
<name>A0A409W3K0_9AGAR</name>
<accession>A0A409W3K0</accession>
<gene>
    <name evidence="1" type="ORF">CVT26_014647</name>
</gene>
<comment type="caution">
    <text evidence="1">The sequence shown here is derived from an EMBL/GenBank/DDBJ whole genome shotgun (WGS) entry which is preliminary data.</text>
</comment>
<evidence type="ECO:0000313" key="1">
    <source>
        <dbReference type="EMBL" id="PPQ73081.1"/>
    </source>
</evidence>